<dbReference type="InterPro" id="IPR027485">
    <property type="entry name" value="AMMECR1_N"/>
</dbReference>
<dbReference type="NCBIfam" id="TIGR04335">
    <property type="entry name" value="AmmeMemoSam_A"/>
    <property type="match status" value="1"/>
</dbReference>
<dbReference type="PANTHER" id="PTHR13016">
    <property type="entry name" value="AMMECR1 HOMOLOG"/>
    <property type="match status" value="1"/>
</dbReference>
<keyword evidence="3" id="KW-1185">Reference proteome</keyword>
<dbReference type="InterPro" id="IPR036071">
    <property type="entry name" value="AMMECR1_dom_sf"/>
</dbReference>
<accession>A0ABU9VV29</accession>
<evidence type="ECO:0000313" key="2">
    <source>
        <dbReference type="EMBL" id="MEN1761028.1"/>
    </source>
</evidence>
<dbReference type="CDD" id="cd07951">
    <property type="entry name" value="ED_3B_N_AMMECR1"/>
    <property type="match status" value="1"/>
</dbReference>
<dbReference type="Pfam" id="PF02900">
    <property type="entry name" value="LigB"/>
    <property type="match status" value="1"/>
</dbReference>
<dbReference type="PROSITE" id="PS51112">
    <property type="entry name" value="AMMECR1"/>
    <property type="match status" value="1"/>
</dbReference>
<dbReference type="Gene3D" id="3.40.830.10">
    <property type="entry name" value="LigB-like"/>
    <property type="match status" value="1"/>
</dbReference>
<feature type="domain" description="AMMECR1" evidence="1">
    <location>
        <begin position="270"/>
        <end position="458"/>
    </location>
</feature>
<dbReference type="Proteomes" id="UP001407405">
    <property type="component" value="Unassembled WGS sequence"/>
</dbReference>
<dbReference type="InterPro" id="IPR004183">
    <property type="entry name" value="Xdiol_dOase_suB"/>
</dbReference>
<dbReference type="PANTHER" id="PTHR13016:SF0">
    <property type="entry name" value="AMME SYNDROME CANDIDATE GENE 1 PROTEIN"/>
    <property type="match status" value="1"/>
</dbReference>
<comment type="caution">
    <text evidence="2">The sequence shown here is derived from an EMBL/GenBank/DDBJ whole genome shotgun (WGS) entry which is preliminary data.</text>
</comment>
<gene>
    <name evidence="2" type="primary">amrA</name>
    <name evidence="2" type="ORF">AAIG11_11110</name>
</gene>
<reference evidence="2 3" key="1">
    <citation type="submission" date="2024-04" db="EMBL/GenBank/DDBJ databases">
        <title>Genome sequencing and metabolic network reconstruction of aminoacids and betaine degradation by Anoxynatronum sibiricum.</title>
        <authorList>
            <person name="Detkova E.N."/>
            <person name="Boltjanskaja Y.V."/>
            <person name="Mardanov A.V."/>
            <person name="Kevbrin V."/>
        </authorList>
    </citation>
    <scope>NUCLEOTIDE SEQUENCE [LARGE SCALE GENOMIC DNA]</scope>
    <source>
        <strain evidence="2 3">Z-7981</strain>
    </source>
</reference>
<dbReference type="Pfam" id="PF01871">
    <property type="entry name" value="AMMECR1"/>
    <property type="match status" value="1"/>
</dbReference>
<dbReference type="Gene3D" id="3.30.700.20">
    <property type="entry name" value="Hypothetical protein ph0010, domain 1"/>
    <property type="match status" value="1"/>
</dbReference>
<dbReference type="Gene3D" id="3.30.1490.150">
    <property type="entry name" value="Hypothetical protein ph0010, domain 2"/>
    <property type="match status" value="1"/>
</dbReference>
<sequence length="458" mass="50403">MPPIIGTAFLPHPPIMIPAIGKGEEMLAHKTLTGIKQIASIISDSEFDTIVVLTPHGTTNQQTVTVNVGQLLSGNLDTFGHAEVELHYQNNLEIVKLLESALRNEGLYFEKTIMPLDHGAVVPLFFIGQPPVVNTHHIRLIHMAVNSIDYNELYCMGKIMGAVLQPHALKVLILASGDLSHRLKEAGPYGYHPAGPVFDQKVAESVKSNRLNDLLSIPGDLIKRAGQCGLGPFIMATGMMNHLELETTLYSYEAPFGVGYLCGMAVVKPQLVHPAVWLATEAIKHWLTKKAKLDMNRAWKAEKTLQQSTFWIEARQRQAGVFVSLHQNGILRGCIGTIQATTNCIGEEIIMNAIQSATSDPRFSPLSLEELEGLEVKVDVLGDLELVTDDMELNVQKYGIMVEAGYKRGVLLPALEGINSVEQQLSIVLEKAGILKGESYVLKRFIVSRYQKHHGVTK</sequence>
<dbReference type="InterPro" id="IPR002733">
    <property type="entry name" value="AMMECR1_domain"/>
</dbReference>
<dbReference type="RefSeq" id="WP_343186347.1">
    <property type="nucleotide sequence ID" value="NZ_JBCITM010000011.1"/>
</dbReference>
<dbReference type="EMBL" id="JBCITM010000011">
    <property type="protein sequence ID" value="MEN1761028.1"/>
    <property type="molecule type" value="Genomic_DNA"/>
</dbReference>
<name>A0ABU9VV29_9CLOT</name>
<evidence type="ECO:0000313" key="3">
    <source>
        <dbReference type="Proteomes" id="UP001407405"/>
    </source>
</evidence>
<dbReference type="InterPro" id="IPR027623">
    <property type="entry name" value="AmmeMemoSam_A"/>
</dbReference>
<protein>
    <submittedName>
        <fullName evidence="2">AmmeMemoRadiSam system protein A</fullName>
    </submittedName>
</protein>
<evidence type="ECO:0000259" key="1">
    <source>
        <dbReference type="PROSITE" id="PS51112"/>
    </source>
</evidence>
<dbReference type="SUPFAM" id="SSF53213">
    <property type="entry name" value="LigB-like"/>
    <property type="match status" value="1"/>
</dbReference>
<organism evidence="2 3">
    <name type="scientific">Anoxynatronum sibiricum</name>
    <dbReference type="NCBI Taxonomy" id="210623"/>
    <lineage>
        <taxon>Bacteria</taxon>
        <taxon>Bacillati</taxon>
        <taxon>Bacillota</taxon>
        <taxon>Clostridia</taxon>
        <taxon>Eubacteriales</taxon>
        <taxon>Clostridiaceae</taxon>
        <taxon>Anoxynatronum</taxon>
    </lineage>
</organism>
<proteinExistence type="predicted"/>
<dbReference type="InterPro" id="IPR023473">
    <property type="entry name" value="AMMECR1"/>
</dbReference>
<dbReference type="SUPFAM" id="SSF143447">
    <property type="entry name" value="AMMECR1-like"/>
    <property type="match status" value="1"/>
</dbReference>